<feature type="signal peptide" evidence="9">
    <location>
        <begin position="1"/>
        <end position="22"/>
    </location>
</feature>
<dbReference type="InterPro" id="IPR050645">
    <property type="entry name" value="Histidine_acid_phosphatase"/>
</dbReference>
<feature type="non-terminal residue" evidence="10">
    <location>
        <position position="447"/>
    </location>
</feature>
<feature type="chain" id="PRO_5018100794" description="acid phosphatase" evidence="9">
    <location>
        <begin position="23"/>
        <end position="447"/>
    </location>
</feature>
<evidence type="ECO:0000256" key="7">
    <source>
        <dbReference type="ARBA" id="ARBA00023180"/>
    </source>
</evidence>
<dbReference type="InterPro" id="IPR029033">
    <property type="entry name" value="His_PPase_superfam"/>
</dbReference>
<name>A0A3M7RVX4_BRAPC</name>
<comment type="catalytic activity">
    <reaction evidence="1">
        <text>a phosphate monoester + H2O = an alcohol + phosphate</text>
        <dbReference type="Rhea" id="RHEA:15017"/>
        <dbReference type="ChEBI" id="CHEBI:15377"/>
        <dbReference type="ChEBI" id="CHEBI:30879"/>
        <dbReference type="ChEBI" id="CHEBI:43474"/>
        <dbReference type="ChEBI" id="CHEBI:67140"/>
        <dbReference type="EC" id="3.1.3.2"/>
    </reaction>
</comment>
<evidence type="ECO:0000256" key="3">
    <source>
        <dbReference type="ARBA" id="ARBA00012646"/>
    </source>
</evidence>
<keyword evidence="6" id="KW-1015">Disulfide bond</keyword>
<feature type="transmembrane region" description="Helical" evidence="8">
    <location>
        <begin position="419"/>
        <end position="444"/>
    </location>
</feature>
<keyword evidence="4 9" id="KW-0732">Signal</keyword>
<dbReference type="SUPFAM" id="SSF53254">
    <property type="entry name" value="Phosphoglycerate mutase-like"/>
    <property type="match status" value="1"/>
</dbReference>
<evidence type="ECO:0000256" key="5">
    <source>
        <dbReference type="ARBA" id="ARBA00022801"/>
    </source>
</evidence>
<reference evidence="10 11" key="1">
    <citation type="journal article" date="2018" name="Sci. Rep.">
        <title>Genomic signatures of local adaptation to the degree of environmental predictability in rotifers.</title>
        <authorList>
            <person name="Franch-Gras L."/>
            <person name="Hahn C."/>
            <person name="Garcia-Roger E.M."/>
            <person name="Carmona M.J."/>
            <person name="Serra M."/>
            <person name="Gomez A."/>
        </authorList>
    </citation>
    <scope>NUCLEOTIDE SEQUENCE [LARGE SCALE GENOMIC DNA]</scope>
    <source>
        <strain evidence="10">HYR1</strain>
    </source>
</reference>
<keyword evidence="8" id="KW-0812">Transmembrane</keyword>
<dbReference type="STRING" id="10195.A0A3M7RVX4"/>
<dbReference type="InterPro" id="IPR000560">
    <property type="entry name" value="His_Pase_clade-2"/>
</dbReference>
<evidence type="ECO:0000313" key="11">
    <source>
        <dbReference type="Proteomes" id="UP000276133"/>
    </source>
</evidence>
<evidence type="ECO:0000256" key="6">
    <source>
        <dbReference type="ARBA" id="ARBA00023157"/>
    </source>
</evidence>
<keyword evidence="7" id="KW-0325">Glycoprotein</keyword>
<evidence type="ECO:0000256" key="8">
    <source>
        <dbReference type="SAM" id="Phobius"/>
    </source>
</evidence>
<evidence type="ECO:0000256" key="1">
    <source>
        <dbReference type="ARBA" id="ARBA00000032"/>
    </source>
</evidence>
<accession>A0A3M7RVX4</accession>
<dbReference type="Pfam" id="PF00328">
    <property type="entry name" value="His_Phos_2"/>
    <property type="match status" value="1"/>
</dbReference>
<dbReference type="GO" id="GO:0003993">
    <property type="term" value="F:acid phosphatase activity"/>
    <property type="evidence" value="ECO:0007669"/>
    <property type="project" value="UniProtKB-EC"/>
</dbReference>
<comment type="similarity">
    <text evidence="2">Belongs to the histidine acid phosphatase family.</text>
</comment>
<dbReference type="CDD" id="cd07061">
    <property type="entry name" value="HP_HAP_like"/>
    <property type="match status" value="1"/>
</dbReference>
<keyword evidence="8" id="KW-1133">Transmembrane helix</keyword>
<evidence type="ECO:0000256" key="9">
    <source>
        <dbReference type="SAM" id="SignalP"/>
    </source>
</evidence>
<keyword evidence="11" id="KW-1185">Reference proteome</keyword>
<evidence type="ECO:0000313" key="10">
    <source>
        <dbReference type="EMBL" id="RNA27666.1"/>
    </source>
</evidence>
<protein>
    <recommendedName>
        <fullName evidence="3">acid phosphatase</fullName>
        <ecNumber evidence="3">3.1.3.2</ecNumber>
    </recommendedName>
</protein>
<evidence type="ECO:0000256" key="4">
    <source>
        <dbReference type="ARBA" id="ARBA00022729"/>
    </source>
</evidence>
<dbReference type="EC" id="3.1.3.2" evidence="3"/>
<comment type="caution">
    <text evidence="10">The sequence shown here is derived from an EMBL/GenBank/DDBJ whole genome shotgun (WGS) entry which is preliminary data.</text>
</comment>
<dbReference type="AlphaFoldDB" id="A0A3M7RVX4"/>
<dbReference type="PANTHER" id="PTHR11567:SF211">
    <property type="entry name" value="PROSTATIC ACID PHOSPHATASE"/>
    <property type="match status" value="1"/>
</dbReference>
<dbReference type="EMBL" id="REGN01002511">
    <property type="protein sequence ID" value="RNA27666.1"/>
    <property type="molecule type" value="Genomic_DNA"/>
</dbReference>
<dbReference type="OrthoDB" id="258392at2759"/>
<dbReference type="Proteomes" id="UP000276133">
    <property type="component" value="Unassembled WGS sequence"/>
</dbReference>
<gene>
    <name evidence="10" type="ORF">BpHYR1_013284</name>
</gene>
<dbReference type="PANTHER" id="PTHR11567">
    <property type="entry name" value="ACID PHOSPHATASE-RELATED"/>
    <property type="match status" value="1"/>
</dbReference>
<keyword evidence="8" id="KW-0472">Membrane</keyword>
<proteinExistence type="inferred from homology"/>
<sequence>MNNLITILQFIFLGLMPRLSNQQINTNIIHVTIVNYHGSRAPLWSYPTDPYGESYWARYGGLGQITPKGLLQSYNLGQYIKNYYSTYLTPSYSPQRVSATSVDSDPALVSTNAFLAGMFPPSNSDQLWSPTVSWFPIPVHPAESIYNPIVKKDCPKHKQLVKESMNSEDFKETESKYMDLVTNISGFTGSPSLNFNNLSHVFDNAYAKLSSNLPLELWLSEHLKNLTDANNKLLELKYGSMEKSRLIAGGILLDIIKNIRDKMNGTQNEIQVYSFLDFHLISLFELLDLNFNMTYIPFGTSLIFELRKDTDDLHYINIMLKSNNVSEPTSINPVKMNECDQLCNFGNFFDILIRRTMNDVTKECSWDESGSMATTDSIFNTNFFSTPCPTVNEMNMTSFTEDQIRDKDNTIMELNRLEISLIITVSILSLIVFALLISFGLYAYKKK</sequence>
<evidence type="ECO:0000256" key="2">
    <source>
        <dbReference type="ARBA" id="ARBA00005375"/>
    </source>
</evidence>
<keyword evidence="5 10" id="KW-0378">Hydrolase</keyword>
<organism evidence="10 11">
    <name type="scientific">Brachionus plicatilis</name>
    <name type="common">Marine rotifer</name>
    <name type="synonym">Brachionus muelleri</name>
    <dbReference type="NCBI Taxonomy" id="10195"/>
    <lineage>
        <taxon>Eukaryota</taxon>
        <taxon>Metazoa</taxon>
        <taxon>Spiralia</taxon>
        <taxon>Gnathifera</taxon>
        <taxon>Rotifera</taxon>
        <taxon>Eurotatoria</taxon>
        <taxon>Monogononta</taxon>
        <taxon>Pseudotrocha</taxon>
        <taxon>Ploima</taxon>
        <taxon>Brachionidae</taxon>
        <taxon>Brachionus</taxon>
    </lineage>
</organism>
<dbReference type="Gene3D" id="3.40.50.1240">
    <property type="entry name" value="Phosphoglycerate mutase-like"/>
    <property type="match status" value="1"/>
</dbReference>